<protein>
    <recommendedName>
        <fullName evidence="1">DUF6593 domain-containing protein</fullName>
    </recommendedName>
</protein>
<organism evidence="2 3">
    <name type="scientific">Marasmius crinis-equi</name>
    <dbReference type="NCBI Taxonomy" id="585013"/>
    <lineage>
        <taxon>Eukaryota</taxon>
        <taxon>Fungi</taxon>
        <taxon>Dikarya</taxon>
        <taxon>Basidiomycota</taxon>
        <taxon>Agaricomycotina</taxon>
        <taxon>Agaricomycetes</taxon>
        <taxon>Agaricomycetidae</taxon>
        <taxon>Agaricales</taxon>
        <taxon>Marasmiineae</taxon>
        <taxon>Marasmiaceae</taxon>
        <taxon>Marasmius</taxon>
    </lineage>
</organism>
<reference evidence="2 3" key="1">
    <citation type="submission" date="2024-02" db="EMBL/GenBank/DDBJ databases">
        <title>A draft genome for the cacao thread blight pathogen Marasmius crinis-equi.</title>
        <authorList>
            <person name="Cohen S.P."/>
            <person name="Baruah I.K."/>
            <person name="Amoako-Attah I."/>
            <person name="Bukari Y."/>
            <person name="Meinhardt L.W."/>
            <person name="Bailey B.A."/>
        </authorList>
    </citation>
    <scope>NUCLEOTIDE SEQUENCE [LARGE SCALE GENOMIC DNA]</scope>
    <source>
        <strain evidence="2 3">GH-76</strain>
    </source>
</reference>
<accession>A0ABR3FUT7</accession>
<keyword evidence="3" id="KW-1185">Reference proteome</keyword>
<dbReference type="InterPro" id="IPR046528">
    <property type="entry name" value="DUF6593"/>
</dbReference>
<dbReference type="Proteomes" id="UP001465976">
    <property type="component" value="Unassembled WGS sequence"/>
</dbReference>
<evidence type="ECO:0000259" key="1">
    <source>
        <dbReference type="Pfam" id="PF20236"/>
    </source>
</evidence>
<comment type="caution">
    <text evidence="2">The sequence shown here is derived from an EMBL/GenBank/DDBJ whole genome shotgun (WGS) entry which is preliminary data.</text>
</comment>
<proteinExistence type="predicted"/>
<gene>
    <name evidence="2" type="ORF">V5O48_002759</name>
</gene>
<sequence>MSRYTDTNPFAGWNNGSASSSVYGALPYATPPPVANLVTYYLTSFNPDLLNCTVIGPSQRPSHFVITDPQQPGYTLLKDGKGKSIALVEWQAHPMVEIRGVMSKQHVRDWLGLSSDKRSRKMTVGGNRYFWSPDERFINLYTSGGSPRFLARISRGHNTITLDITGEALHMGLLDIAVTATVLLQCGRNID</sequence>
<name>A0ABR3FUT7_9AGAR</name>
<evidence type="ECO:0000313" key="2">
    <source>
        <dbReference type="EMBL" id="KAL0579255.1"/>
    </source>
</evidence>
<dbReference type="EMBL" id="JBAHYK010000066">
    <property type="protein sequence ID" value="KAL0579255.1"/>
    <property type="molecule type" value="Genomic_DNA"/>
</dbReference>
<evidence type="ECO:0000313" key="3">
    <source>
        <dbReference type="Proteomes" id="UP001465976"/>
    </source>
</evidence>
<feature type="domain" description="DUF6593" evidence="1">
    <location>
        <begin position="48"/>
        <end position="185"/>
    </location>
</feature>
<dbReference type="Pfam" id="PF20236">
    <property type="entry name" value="DUF6593"/>
    <property type="match status" value="1"/>
</dbReference>